<sequence>MSTWGHEARTTTGRVADHVEAARARLLGAVQVDWVSPAAAIYLDRLSEIAAGVDTLARRADACRDDVLRHVHAADAAVAGALRVDQDAVVGWAPEVAARLSR</sequence>
<evidence type="ECO:0000313" key="1">
    <source>
        <dbReference type="EMBL" id="KGM11593.1"/>
    </source>
</evidence>
<evidence type="ECO:0000313" key="2">
    <source>
        <dbReference type="Proteomes" id="UP000029839"/>
    </source>
</evidence>
<dbReference type="RefSeq" id="WP_043604388.1">
    <property type="nucleotide sequence ID" value="NZ_AXCY01000018.1"/>
</dbReference>
<accession>A0A0A0BT33</accession>
<comment type="caution">
    <text evidence="1">The sequence shown here is derived from an EMBL/GenBank/DDBJ whole genome shotgun (WGS) entry which is preliminary data.</text>
</comment>
<gene>
    <name evidence="1" type="ORF">N868_05355</name>
</gene>
<dbReference type="Proteomes" id="UP000029839">
    <property type="component" value="Unassembled WGS sequence"/>
</dbReference>
<keyword evidence="2" id="KW-1185">Reference proteome</keyword>
<reference evidence="1 2" key="2">
    <citation type="journal article" date="2015" name="Stand. Genomic Sci.">
        <title>Draft genome sequence of Cellulomonas carbonis T26(T) and comparative analysis of six Cellulomonas genomes.</title>
        <authorList>
            <person name="Zhuang W."/>
            <person name="Zhang S."/>
            <person name="Xia X."/>
            <person name="Wang G."/>
        </authorList>
    </citation>
    <scope>NUCLEOTIDE SEQUENCE [LARGE SCALE GENOMIC DNA]</scope>
    <source>
        <strain evidence="1 2">T26</strain>
    </source>
</reference>
<dbReference type="AlphaFoldDB" id="A0A0A0BT33"/>
<dbReference type="EMBL" id="AXCY01000018">
    <property type="protein sequence ID" value="KGM11593.1"/>
    <property type="molecule type" value="Genomic_DNA"/>
</dbReference>
<proteinExistence type="predicted"/>
<protein>
    <submittedName>
        <fullName evidence="1">Uncharacterized protein</fullName>
    </submittedName>
</protein>
<reference evidence="1 2" key="1">
    <citation type="submission" date="2013-08" db="EMBL/GenBank/DDBJ databases">
        <title>Genome sequencing of Cellulomonas carbonis T26.</title>
        <authorList>
            <person name="Chen F."/>
            <person name="Li Y."/>
            <person name="Wang G."/>
        </authorList>
    </citation>
    <scope>NUCLEOTIDE SEQUENCE [LARGE SCALE GENOMIC DNA]</scope>
    <source>
        <strain evidence="1 2">T26</strain>
    </source>
</reference>
<name>A0A0A0BT33_9CELL</name>
<organism evidence="1 2">
    <name type="scientific">Cellulomonas carbonis T26</name>
    <dbReference type="NCBI Taxonomy" id="947969"/>
    <lineage>
        <taxon>Bacteria</taxon>
        <taxon>Bacillati</taxon>
        <taxon>Actinomycetota</taxon>
        <taxon>Actinomycetes</taxon>
        <taxon>Micrococcales</taxon>
        <taxon>Cellulomonadaceae</taxon>
        <taxon>Cellulomonas</taxon>
    </lineage>
</organism>